<dbReference type="Proteomes" id="UP000521943">
    <property type="component" value="Unassembled WGS sequence"/>
</dbReference>
<comment type="caution">
    <text evidence="2">The sequence shown here is derived from an EMBL/GenBank/DDBJ whole genome shotgun (WGS) entry which is preliminary data.</text>
</comment>
<dbReference type="AlphaFoldDB" id="A0A8H6HMT9"/>
<evidence type="ECO:0000256" key="1">
    <source>
        <dbReference type="SAM" id="MobiDB-lite"/>
    </source>
</evidence>
<protein>
    <submittedName>
        <fullName evidence="2">Uncharacterized protein</fullName>
    </submittedName>
</protein>
<evidence type="ECO:0000313" key="2">
    <source>
        <dbReference type="EMBL" id="KAF6749212.1"/>
    </source>
</evidence>
<keyword evidence="3" id="KW-1185">Reference proteome</keyword>
<sequence>MDALLTNLSQPFNNRPNVVPRASTSSSSSKATTGSAHASKRIPSMIVDKSGGKPHQKSGREVPLPNKLNPATRGPARVVTQETKKGNNTVRGVIAQDQSRPATSPGYNDHFLLKEKKQKTHTI</sequence>
<reference evidence="2 3" key="1">
    <citation type="submission" date="2020-07" db="EMBL/GenBank/DDBJ databases">
        <title>Comparative genomics of pyrophilous fungi reveals a link between fire events and developmental genes.</title>
        <authorList>
            <consortium name="DOE Joint Genome Institute"/>
            <person name="Steindorff A.S."/>
            <person name="Carver A."/>
            <person name="Calhoun S."/>
            <person name="Stillman K."/>
            <person name="Liu H."/>
            <person name="Lipzen A."/>
            <person name="Pangilinan J."/>
            <person name="Labutti K."/>
            <person name="Bruns T.D."/>
            <person name="Grigoriev I.V."/>
        </authorList>
    </citation>
    <scope>NUCLEOTIDE SEQUENCE [LARGE SCALE GENOMIC DNA]</scope>
    <source>
        <strain evidence="2 3">CBS 144469</strain>
    </source>
</reference>
<gene>
    <name evidence="2" type="ORF">DFP72DRAFT_1073340</name>
</gene>
<name>A0A8H6HMT9_9AGAR</name>
<feature type="region of interest" description="Disordered" evidence="1">
    <location>
        <begin position="1"/>
        <end position="91"/>
    </location>
</feature>
<feature type="compositionally biased region" description="Polar residues" evidence="1">
    <location>
        <begin position="1"/>
        <end position="16"/>
    </location>
</feature>
<proteinExistence type="predicted"/>
<dbReference type="EMBL" id="JACGCI010000064">
    <property type="protein sequence ID" value="KAF6749212.1"/>
    <property type="molecule type" value="Genomic_DNA"/>
</dbReference>
<organism evidence="2 3">
    <name type="scientific">Ephemerocybe angulata</name>
    <dbReference type="NCBI Taxonomy" id="980116"/>
    <lineage>
        <taxon>Eukaryota</taxon>
        <taxon>Fungi</taxon>
        <taxon>Dikarya</taxon>
        <taxon>Basidiomycota</taxon>
        <taxon>Agaricomycotina</taxon>
        <taxon>Agaricomycetes</taxon>
        <taxon>Agaricomycetidae</taxon>
        <taxon>Agaricales</taxon>
        <taxon>Agaricineae</taxon>
        <taxon>Psathyrellaceae</taxon>
        <taxon>Ephemerocybe</taxon>
    </lineage>
</organism>
<evidence type="ECO:0000313" key="3">
    <source>
        <dbReference type="Proteomes" id="UP000521943"/>
    </source>
</evidence>
<feature type="compositionally biased region" description="Low complexity" evidence="1">
    <location>
        <begin position="22"/>
        <end position="37"/>
    </location>
</feature>
<accession>A0A8H6HMT9</accession>